<organism evidence="2 3">
    <name type="scientific">Actinoplanes subglobosus</name>
    <dbReference type="NCBI Taxonomy" id="1547892"/>
    <lineage>
        <taxon>Bacteria</taxon>
        <taxon>Bacillati</taxon>
        <taxon>Actinomycetota</taxon>
        <taxon>Actinomycetes</taxon>
        <taxon>Micromonosporales</taxon>
        <taxon>Micromonosporaceae</taxon>
        <taxon>Actinoplanes</taxon>
    </lineage>
</organism>
<dbReference type="PIRSF" id="PIRSF000707">
    <property type="entry name" value="Hygromycin-B_kinase"/>
    <property type="match status" value="1"/>
</dbReference>
<dbReference type="GO" id="GO:0016740">
    <property type="term" value="F:transferase activity"/>
    <property type="evidence" value="ECO:0007669"/>
    <property type="project" value="UniProtKB-KW"/>
</dbReference>
<dbReference type="PANTHER" id="PTHR21310">
    <property type="entry name" value="AMINOGLYCOSIDE PHOSPHOTRANSFERASE-RELATED-RELATED"/>
    <property type="match status" value="1"/>
</dbReference>
<name>A0ABV8IYR9_9ACTN</name>
<sequence>MSKLPVAGSAESFDALDEGALRPGVEALLRDLGVDPAGAERFASGSLPVYGAGRLVLKLFPQVYRAEFPVETGVLQAVHGRLPIATPRVEAAGERDGWAFVLMERMPGVQLSAVWDRIAAGDRDRLADDLGHAVAALHALPLPEIDGWWPADWDEFVAAQRAGCAERQRRRGLDQAWLERLPEALDVDLTDRRRVLLHTEIMRDHLLVAPGSDGRWRFSGLIDFEPAMRGAAEYEFVGVGCFVAEGDGRFLGRFLRAYGQPADDGFPRRMMAWALLHYFSNLPAWMKRLPAAATFDELADRWFGVA</sequence>
<proteinExistence type="predicted"/>
<reference evidence="3" key="1">
    <citation type="journal article" date="2019" name="Int. J. Syst. Evol. Microbiol.">
        <title>The Global Catalogue of Microorganisms (GCM) 10K type strain sequencing project: providing services to taxonomists for standard genome sequencing and annotation.</title>
        <authorList>
            <consortium name="The Broad Institute Genomics Platform"/>
            <consortium name="The Broad Institute Genome Sequencing Center for Infectious Disease"/>
            <person name="Wu L."/>
            <person name="Ma J."/>
        </authorList>
    </citation>
    <scope>NUCLEOTIDE SEQUENCE [LARGE SCALE GENOMIC DNA]</scope>
    <source>
        <strain evidence="3">TBRC 5832</strain>
    </source>
</reference>
<comment type="caution">
    <text evidence="2">The sequence shown here is derived from an EMBL/GenBank/DDBJ whole genome shotgun (WGS) entry which is preliminary data.</text>
</comment>
<protein>
    <submittedName>
        <fullName evidence="2">Aminoglycoside phosphotransferase family protein</fullName>
        <ecNumber evidence="2">2.7.-.-</ecNumber>
    </submittedName>
</protein>
<dbReference type="Proteomes" id="UP001595867">
    <property type="component" value="Unassembled WGS sequence"/>
</dbReference>
<gene>
    <name evidence="2" type="ORF">ACFO0C_31270</name>
</gene>
<dbReference type="InterPro" id="IPR051678">
    <property type="entry name" value="AGP_Transferase"/>
</dbReference>
<dbReference type="Gene3D" id="3.90.1200.10">
    <property type="match status" value="1"/>
</dbReference>
<keyword evidence="2" id="KW-0808">Transferase</keyword>
<dbReference type="InterPro" id="IPR002575">
    <property type="entry name" value="Aminoglycoside_PTrfase"/>
</dbReference>
<evidence type="ECO:0000259" key="1">
    <source>
        <dbReference type="Pfam" id="PF01636"/>
    </source>
</evidence>
<feature type="domain" description="Aminoglycoside phosphotransferase" evidence="1">
    <location>
        <begin position="51"/>
        <end position="264"/>
    </location>
</feature>
<dbReference type="RefSeq" id="WP_378070308.1">
    <property type="nucleotide sequence ID" value="NZ_JBHSBL010000020.1"/>
</dbReference>
<dbReference type="EMBL" id="JBHSBL010000020">
    <property type="protein sequence ID" value="MFC4069427.1"/>
    <property type="molecule type" value="Genomic_DNA"/>
</dbReference>
<dbReference type="EC" id="2.7.-.-" evidence="2"/>
<dbReference type="InterPro" id="IPR016259">
    <property type="entry name" value="Hygromycin-B_Kinase"/>
</dbReference>
<accession>A0ABV8IYR9</accession>
<evidence type="ECO:0000313" key="2">
    <source>
        <dbReference type="EMBL" id="MFC4069427.1"/>
    </source>
</evidence>
<dbReference type="PANTHER" id="PTHR21310:SF15">
    <property type="entry name" value="AMINOGLYCOSIDE PHOSPHOTRANSFERASE DOMAIN-CONTAINING PROTEIN"/>
    <property type="match status" value="1"/>
</dbReference>
<dbReference type="CDD" id="cd05120">
    <property type="entry name" value="APH_ChoK_like"/>
    <property type="match status" value="1"/>
</dbReference>
<evidence type="ECO:0000313" key="3">
    <source>
        <dbReference type="Proteomes" id="UP001595867"/>
    </source>
</evidence>
<dbReference type="Pfam" id="PF01636">
    <property type="entry name" value="APH"/>
    <property type="match status" value="1"/>
</dbReference>
<keyword evidence="3" id="KW-1185">Reference proteome</keyword>
<dbReference type="InterPro" id="IPR011009">
    <property type="entry name" value="Kinase-like_dom_sf"/>
</dbReference>
<dbReference type="SUPFAM" id="SSF56112">
    <property type="entry name" value="Protein kinase-like (PK-like)"/>
    <property type="match status" value="1"/>
</dbReference>